<dbReference type="SMART" id="SM00850">
    <property type="entry name" value="LytTR"/>
    <property type="match status" value="1"/>
</dbReference>
<dbReference type="SMART" id="SM00448">
    <property type="entry name" value="REC"/>
    <property type="match status" value="1"/>
</dbReference>
<keyword evidence="5" id="KW-1185">Reference proteome</keyword>
<dbReference type="RefSeq" id="WP_016196132.1">
    <property type="nucleotide sequence ID" value="NZ_AQPN01000101.1"/>
</dbReference>
<gene>
    <name evidence="4" type="ORF">ADIARSV_2901</name>
</gene>
<dbReference type="Gene3D" id="3.40.50.2300">
    <property type="match status" value="1"/>
</dbReference>
<dbReference type="PROSITE" id="PS50110">
    <property type="entry name" value="RESPONSE_REGULATORY"/>
    <property type="match status" value="1"/>
</dbReference>
<dbReference type="InterPro" id="IPR011006">
    <property type="entry name" value="CheY-like_superfamily"/>
</dbReference>
<dbReference type="OrthoDB" id="9787344at2"/>
<evidence type="ECO:0000259" key="3">
    <source>
        <dbReference type="PROSITE" id="PS50930"/>
    </source>
</evidence>
<organism evidence="4 5">
    <name type="scientific">Arcticibacter svalbardensis MN12-7</name>
    <dbReference type="NCBI Taxonomy" id="1150600"/>
    <lineage>
        <taxon>Bacteria</taxon>
        <taxon>Pseudomonadati</taxon>
        <taxon>Bacteroidota</taxon>
        <taxon>Sphingobacteriia</taxon>
        <taxon>Sphingobacteriales</taxon>
        <taxon>Sphingobacteriaceae</taxon>
        <taxon>Arcticibacter</taxon>
    </lineage>
</organism>
<dbReference type="GO" id="GO:0000156">
    <property type="term" value="F:phosphorelay response regulator activity"/>
    <property type="evidence" value="ECO:0007669"/>
    <property type="project" value="InterPro"/>
</dbReference>
<dbReference type="PANTHER" id="PTHR37299">
    <property type="entry name" value="TRANSCRIPTIONAL REGULATOR-RELATED"/>
    <property type="match status" value="1"/>
</dbReference>
<evidence type="ECO:0000259" key="2">
    <source>
        <dbReference type="PROSITE" id="PS50110"/>
    </source>
</evidence>
<dbReference type="Gene3D" id="2.40.50.1020">
    <property type="entry name" value="LytTr DNA-binding domain"/>
    <property type="match status" value="1"/>
</dbReference>
<accession>R9GQB0</accession>
<dbReference type="Pfam" id="PF00072">
    <property type="entry name" value="Response_reg"/>
    <property type="match status" value="1"/>
</dbReference>
<sequence length="260" mass="29935">MVLHAIIVDDEEYSRKSLYFLIQEHCPDVQVDYIAQSVQQAREYIAKHPVNLAFLDIAMPCENGFELFSTLHQEDIMVIFTTAYDQYALKAIKANALDYLLKPIDIDELKESVQKAVKLNELIALKKTGGTPSHPGLLAENTKDINWSSKITIPHTHGYNVIDIKDIMYVEADSNYSIFHLKTSEKIITSKPLKEFVILLEANGFMRIHKSIILNFNFLKEYSNKNGLQVVLKNDTYLPVSRRKSNEFQEKSKLYFKKNT</sequence>
<feature type="domain" description="Response regulatory" evidence="2">
    <location>
        <begin position="4"/>
        <end position="117"/>
    </location>
</feature>
<reference evidence="4 5" key="1">
    <citation type="journal article" date="2013" name="Genome Announc.">
        <title>Draft Genome Sequence of Arcticibacter svalbardensis Strain MN12-7T, a Member of the Family Sphingobacteriaceae Isolated from an Arctic Soil Sample.</title>
        <authorList>
            <person name="Shivaji S."/>
            <person name="Ara S."/>
            <person name="Prasad S."/>
            <person name="Manasa B.P."/>
            <person name="Begum Z."/>
            <person name="Singh A."/>
            <person name="Kumar Pinnaka A."/>
        </authorList>
    </citation>
    <scope>NUCLEOTIDE SEQUENCE [LARGE SCALE GENOMIC DNA]</scope>
    <source>
        <strain evidence="4 5">MN12-7</strain>
    </source>
</reference>
<dbReference type="InterPro" id="IPR001789">
    <property type="entry name" value="Sig_transdc_resp-reg_receiver"/>
</dbReference>
<dbReference type="STRING" id="1150600.ADIARSV_2901"/>
<name>R9GQB0_9SPHI</name>
<dbReference type="PROSITE" id="PS50930">
    <property type="entry name" value="HTH_LYTTR"/>
    <property type="match status" value="1"/>
</dbReference>
<dbReference type="GO" id="GO:0003677">
    <property type="term" value="F:DNA binding"/>
    <property type="evidence" value="ECO:0007669"/>
    <property type="project" value="InterPro"/>
</dbReference>
<evidence type="ECO:0000256" key="1">
    <source>
        <dbReference type="PROSITE-ProRule" id="PRU00169"/>
    </source>
</evidence>
<dbReference type="InterPro" id="IPR046947">
    <property type="entry name" value="LytR-like"/>
</dbReference>
<dbReference type="Pfam" id="PF04397">
    <property type="entry name" value="LytTR"/>
    <property type="match status" value="1"/>
</dbReference>
<dbReference type="eggNOG" id="COG3279">
    <property type="taxonomic scope" value="Bacteria"/>
</dbReference>
<dbReference type="SUPFAM" id="SSF52172">
    <property type="entry name" value="CheY-like"/>
    <property type="match status" value="1"/>
</dbReference>
<dbReference type="Proteomes" id="UP000014174">
    <property type="component" value="Unassembled WGS sequence"/>
</dbReference>
<feature type="domain" description="HTH LytTR-type" evidence="3">
    <location>
        <begin position="151"/>
        <end position="254"/>
    </location>
</feature>
<protein>
    <submittedName>
        <fullName evidence="4">Two-component response regulator</fullName>
    </submittedName>
</protein>
<feature type="modified residue" description="4-aspartylphosphate" evidence="1">
    <location>
        <position position="56"/>
    </location>
</feature>
<dbReference type="PANTHER" id="PTHR37299:SF1">
    <property type="entry name" value="STAGE 0 SPORULATION PROTEIN A HOMOLOG"/>
    <property type="match status" value="1"/>
</dbReference>
<dbReference type="InterPro" id="IPR007492">
    <property type="entry name" value="LytTR_DNA-bd_dom"/>
</dbReference>
<dbReference type="EMBL" id="AQPN01000101">
    <property type="protein sequence ID" value="EOR93908.1"/>
    <property type="molecule type" value="Genomic_DNA"/>
</dbReference>
<evidence type="ECO:0000313" key="4">
    <source>
        <dbReference type="EMBL" id="EOR93908.1"/>
    </source>
</evidence>
<comment type="caution">
    <text evidence="4">The sequence shown here is derived from an EMBL/GenBank/DDBJ whole genome shotgun (WGS) entry which is preliminary data.</text>
</comment>
<keyword evidence="1" id="KW-0597">Phosphoprotein</keyword>
<proteinExistence type="predicted"/>
<evidence type="ECO:0000313" key="5">
    <source>
        <dbReference type="Proteomes" id="UP000014174"/>
    </source>
</evidence>
<dbReference type="AlphaFoldDB" id="R9GQB0"/>